<dbReference type="Gene3D" id="3.30.1380.20">
    <property type="entry name" value="Trafficking protein particle complex subunit 3"/>
    <property type="match status" value="1"/>
</dbReference>
<dbReference type="GO" id="GO:1990070">
    <property type="term" value="C:TRAPPI protein complex"/>
    <property type="evidence" value="ECO:0007669"/>
    <property type="project" value="TreeGrafter"/>
</dbReference>
<dbReference type="EMBL" id="ML003041">
    <property type="protein sequence ID" value="RKP34867.1"/>
    <property type="molecule type" value="Genomic_DNA"/>
</dbReference>
<dbReference type="InterPro" id="IPR007194">
    <property type="entry name" value="TRAPP_component"/>
</dbReference>
<organism evidence="8 9">
    <name type="scientific">Dimargaris cristalligena</name>
    <dbReference type="NCBI Taxonomy" id="215637"/>
    <lineage>
        <taxon>Eukaryota</taxon>
        <taxon>Fungi</taxon>
        <taxon>Fungi incertae sedis</taxon>
        <taxon>Zoopagomycota</taxon>
        <taxon>Kickxellomycotina</taxon>
        <taxon>Dimargaritomycetes</taxon>
        <taxon>Dimargaritales</taxon>
        <taxon>Dimargaritaceae</taxon>
        <taxon>Dimargaris</taxon>
    </lineage>
</organism>
<dbReference type="PANTHER" id="PTHR20902">
    <property type="entry name" value="41-2 PROTEIN ANTIGEN-RELATED"/>
    <property type="match status" value="1"/>
</dbReference>
<gene>
    <name evidence="8" type="ORF">BJ085DRAFT_15645</name>
</gene>
<evidence type="ECO:0000256" key="6">
    <source>
        <dbReference type="ARBA" id="ARBA00023034"/>
    </source>
</evidence>
<dbReference type="AlphaFoldDB" id="A0A4P9ZNF8"/>
<comment type="subunit">
    <text evidence="7">Part of the multisubunit TRAPP (transport protein particle) complex.</text>
</comment>
<evidence type="ECO:0000256" key="2">
    <source>
        <dbReference type="ARBA" id="ARBA00006218"/>
    </source>
</evidence>
<evidence type="ECO:0000313" key="8">
    <source>
        <dbReference type="EMBL" id="RKP34867.1"/>
    </source>
</evidence>
<evidence type="ECO:0000256" key="1">
    <source>
        <dbReference type="ARBA" id="ARBA00004240"/>
    </source>
</evidence>
<sequence>MLQYTQNRVEGIQDFERKLSALGFGIGVRMLELTMWREKSPRRETRVLNVLYFIHNVIWKALFGKQANALEKSTDNEDEYMLYDNEPIVSRFVSVPRELSQFNCNAYVAGIIEGVLHGCQCAARVTAHTMPVDNKPLRTIFLIKLSPEVLKREELLKG</sequence>
<evidence type="ECO:0000313" key="9">
    <source>
        <dbReference type="Proteomes" id="UP000268162"/>
    </source>
</evidence>
<dbReference type="PANTHER" id="PTHR20902:SF0">
    <property type="entry name" value="TRAFFICKING PROTEIN PARTICLE COMPLEX SUBUNIT 5"/>
    <property type="match status" value="1"/>
</dbReference>
<dbReference type="InterPro" id="IPR016696">
    <property type="entry name" value="TRAPP-I_su5"/>
</dbReference>
<keyword evidence="3 7" id="KW-0813">Transport</keyword>
<accession>A0A4P9ZNF8</accession>
<dbReference type="GO" id="GO:0006888">
    <property type="term" value="P:endoplasmic reticulum to Golgi vesicle-mediated transport"/>
    <property type="evidence" value="ECO:0007669"/>
    <property type="project" value="TreeGrafter"/>
</dbReference>
<evidence type="ECO:0000256" key="5">
    <source>
        <dbReference type="ARBA" id="ARBA00022892"/>
    </source>
</evidence>
<dbReference type="GO" id="GO:1990071">
    <property type="term" value="C:TRAPPII protein complex"/>
    <property type="evidence" value="ECO:0007669"/>
    <property type="project" value="TreeGrafter"/>
</dbReference>
<protein>
    <recommendedName>
        <fullName evidence="7">Trafficking protein particle complex subunit</fullName>
    </recommendedName>
</protein>
<name>A0A4P9ZNF8_9FUNG</name>
<keyword evidence="4 7" id="KW-0256">Endoplasmic reticulum</keyword>
<comment type="subcellular location">
    <subcellularLocation>
        <location evidence="1">Endoplasmic reticulum</location>
    </subcellularLocation>
    <subcellularLocation>
        <location evidence="7">Golgi apparatus</location>
        <location evidence="7">cis-Golgi network</location>
    </subcellularLocation>
</comment>
<dbReference type="SUPFAM" id="SSF111126">
    <property type="entry name" value="Ligand-binding domain in the NO signalling and Golgi transport"/>
    <property type="match status" value="1"/>
</dbReference>
<proteinExistence type="inferred from homology"/>
<evidence type="ECO:0000256" key="4">
    <source>
        <dbReference type="ARBA" id="ARBA00022824"/>
    </source>
</evidence>
<dbReference type="STRING" id="215637.A0A4P9ZNF8"/>
<keyword evidence="9" id="KW-1185">Reference proteome</keyword>
<keyword evidence="6 7" id="KW-0333">Golgi apparatus</keyword>
<dbReference type="Proteomes" id="UP000268162">
    <property type="component" value="Unassembled WGS sequence"/>
</dbReference>
<reference evidence="9" key="1">
    <citation type="journal article" date="2018" name="Nat. Microbiol.">
        <title>Leveraging single-cell genomics to expand the fungal tree of life.</title>
        <authorList>
            <person name="Ahrendt S.R."/>
            <person name="Quandt C.A."/>
            <person name="Ciobanu D."/>
            <person name="Clum A."/>
            <person name="Salamov A."/>
            <person name="Andreopoulos B."/>
            <person name="Cheng J.F."/>
            <person name="Woyke T."/>
            <person name="Pelin A."/>
            <person name="Henrissat B."/>
            <person name="Reynolds N.K."/>
            <person name="Benny G.L."/>
            <person name="Smith M.E."/>
            <person name="James T.Y."/>
            <person name="Grigoriev I.V."/>
        </authorList>
    </citation>
    <scope>NUCLEOTIDE SEQUENCE [LARGE SCALE GENOMIC DNA]</scope>
    <source>
        <strain evidence="9">RSA 468</strain>
    </source>
</reference>
<dbReference type="CDD" id="cd14943">
    <property type="entry name" value="TRAPPC5_Trs31"/>
    <property type="match status" value="1"/>
</dbReference>
<comment type="similarity">
    <text evidence="2 7">Belongs to the TRAPP small subunits family. BET3 subfamily.</text>
</comment>
<dbReference type="FunFam" id="3.30.1380.20:FF:000002">
    <property type="entry name" value="Trafficking protein particle complex subunit"/>
    <property type="match status" value="1"/>
</dbReference>
<dbReference type="Pfam" id="PF04051">
    <property type="entry name" value="TRAPP"/>
    <property type="match status" value="1"/>
</dbReference>
<dbReference type="GO" id="GO:1990072">
    <property type="term" value="C:TRAPPIII protein complex"/>
    <property type="evidence" value="ECO:0007669"/>
    <property type="project" value="TreeGrafter"/>
</dbReference>
<dbReference type="GO" id="GO:0005783">
    <property type="term" value="C:endoplasmic reticulum"/>
    <property type="evidence" value="ECO:0007669"/>
    <property type="project" value="UniProtKB-SubCell"/>
</dbReference>
<keyword evidence="5 7" id="KW-0931">ER-Golgi transport</keyword>
<evidence type="ECO:0000256" key="7">
    <source>
        <dbReference type="PIRNR" id="PIRNR017479"/>
    </source>
</evidence>
<dbReference type="InterPro" id="IPR024096">
    <property type="entry name" value="NO_sig/Golgi_transp_ligand-bd"/>
</dbReference>
<evidence type="ECO:0000256" key="3">
    <source>
        <dbReference type="ARBA" id="ARBA00022448"/>
    </source>
</evidence>
<dbReference type="PIRSF" id="PIRSF017479">
    <property type="entry name" value="TRAPP_I_complex_Trs31"/>
    <property type="match status" value="1"/>
</dbReference>